<organism evidence="2 3">
    <name type="scientific">Tetrabaena socialis</name>
    <dbReference type="NCBI Taxonomy" id="47790"/>
    <lineage>
        <taxon>Eukaryota</taxon>
        <taxon>Viridiplantae</taxon>
        <taxon>Chlorophyta</taxon>
        <taxon>core chlorophytes</taxon>
        <taxon>Chlorophyceae</taxon>
        <taxon>CS clade</taxon>
        <taxon>Chlamydomonadales</taxon>
        <taxon>Tetrabaenaceae</taxon>
        <taxon>Tetrabaena</taxon>
    </lineage>
</organism>
<name>A0A2J7YNC4_9CHLO</name>
<feature type="non-terminal residue" evidence="2">
    <location>
        <position position="1"/>
    </location>
</feature>
<protein>
    <submittedName>
        <fullName evidence="2">Uncharacterized protein</fullName>
    </submittedName>
</protein>
<feature type="non-terminal residue" evidence="2">
    <location>
        <position position="37"/>
    </location>
</feature>
<proteinExistence type="predicted"/>
<gene>
    <name evidence="2" type="ORF">TSOC_015311</name>
</gene>
<dbReference type="AlphaFoldDB" id="A0A2J7YNC4"/>
<accession>A0A2J7YNC4</accession>
<feature type="region of interest" description="Disordered" evidence="1">
    <location>
        <begin position="1"/>
        <end position="22"/>
    </location>
</feature>
<evidence type="ECO:0000256" key="1">
    <source>
        <dbReference type="SAM" id="MobiDB-lite"/>
    </source>
</evidence>
<evidence type="ECO:0000313" key="2">
    <source>
        <dbReference type="EMBL" id="PNG89513.1"/>
    </source>
</evidence>
<reference evidence="2 3" key="1">
    <citation type="journal article" date="2017" name="Mol. Biol. Evol.">
        <title>The 4-celled Tetrabaena socialis nuclear genome reveals the essential components for genetic control of cell number at the origin of multicellularity in the volvocine lineage.</title>
        <authorList>
            <person name="Featherston J."/>
            <person name="Arakaki Y."/>
            <person name="Hanschen E.R."/>
            <person name="Ferris P.J."/>
            <person name="Michod R.E."/>
            <person name="Olson B.J.S.C."/>
            <person name="Nozaki H."/>
            <person name="Durand P.M."/>
        </authorList>
    </citation>
    <scope>NUCLEOTIDE SEQUENCE [LARGE SCALE GENOMIC DNA]</scope>
    <source>
        <strain evidence="2 3">NIES-571</strain>
    </source>
</reference>
<evidence type="ECO:0000313" key="3">
    <source>
        <dbReference type="Proteomes" id="UP000236333"/>
    </source>
</evidence>
<comment type="caution">
    <text evidence="2">The sequence shown here is derived from an EMBL/GenBank/DDBJ whole genome shotgun (WGS) entry which is preliminary data.</text>
</comment>
<sequence length="37" mass="4063">HARRLDGSPLFPPSPSGDRGRHLLLHACRGGHPRPQI</sequence>
<dbReference type="EMBL" id="PGGS01004898">
    <property type="protein sequence ID" value="PNG89513.1"/>
    <property type="molecule type" value="Genomic_DNA"/>
</dbReference>
<dbReference type="Proteomes" id="UP000236333">
    <property type="component" value="Unassembled WGS sequence"/>
</dbReference>
<keyword evidence="3" id="KW-1185">Reference proteome</keyword>